<dbReference type="STRING" id="397945.Aave_1478"/>
<evidence type="ECO:0000313" key="2">
    <source>
        <dbReference type="Proteomes" id="UP000002596"/>
    </source>
</evidence>
<dbReference type="Proteomes" id="UP000002596">
    <property type="component" value="Chromosome"/>
</dbReference>
<proteinExistence type="predicted"/>
<dbReference type="SUPFAM" id="SSF144059">
    <property type="entry name" value="ImpE-like"/>
    <property type="match status" value="1"/>
</dbReference>
<dbReference type="HOGENOM" id="CLU_087908_1_0_4"/>
<dbReference type="EMBL" id="CP000512">
    <property type="protein sequence ID" value="ABM32069.1"/>
    <property type="molecule type" value="Genomic_DNA"/>
</dbReference>
<evidence type="ECO:0000313" key="1">
    <source>
        <dbReference type="EMBL" id="ABM32069.1"/>
    </source>
</evidence>
<organism evidence="1 2">
    <name type="scientific">Paracidovorax citrulli (strain AAC00-1)</name>
    <name type="common">Acidovorax citrulli</name>
    <dbReference type="NCBI Taxonomy" id="397945"/>
    <lineage>
        <taxon>Bacteria</taxon>
        <taxon>Pseudomonadati</taxon>
        <taxon>Pseudomonadota</taxon>
        <taxon>Betaproteobacteria</taxon>
        <taxon>Burkholderiales</taxon>
        <taxon>Comamonadaceae</taxon>
        <taxon>Paracidovorax</taxon>
    </lineage>
</organism>
<reference evidence="1" key="1">
    <citation type="submission" date="2006-12" db="EMBL/GenBank/DDBJ databases">
        <title>Complete sequence of Acidovorax avenae subsp. citrulli AAC00-1.</title>
        <authorList>
            <consortium name="US DOE Joint Genome Institute"/>
            <person name="Copeland A."/>
            <person name="Lucas S."/>
            <person name="Lapidus A."/>
            <person name="Barry K."/>
            <person name="Detter J.C."/>
            <person name="Glavina del Rio T."/>
            <person name="Dalin E."/>
            <person name="Tice H."/>
            <person name="Pitluck S."/>
            <person name="Kiss H."/>
            <person name="Brettin T."/>
            <person name="Bruce D."/>
            <person name="Han C."/>
            <person name="Tapia R."/>
            <person name="Gilna P."/>
            <person name="Schmutz J."/>
            <person name="Larimer F."/>
            <person name="Land M."/>
            <person name="Hauser L."/>
            <person name="Kyrpides N."/>
            <person name="Kim E."/>
            <person name="Stahl D."/>
            <person name="Richardson P."/>
        </authorList>
    </citation>
    <scope>NUCLEOTIDE SEQUENCE</scope>
    <source>
        <strain evidence="1">AAC00-1</strain>
    </source>
</reference>
<accession>A1TM81</accession>
<dbReference type="InterPro" id="IPR011990">
    <property type="entry name" value="TPR-like_helical_dom_sf"/>
</dbReference>
<protein>
    <submittedName>
        <fullName evidence="1">Virulence protein, SciE type</fullName>
    </submittedName>
</protein>
<name>A1TM81_PARC0</name>
<dbReference type="Pfam" id="PF07024">
    <property type="entry name" value="ImpE"/>
    <property type="match status" value="1"/>
</dbReference>
<dbReference type="PIRSF" id="PIRSF029288">
    <property type="entry name" value="SciE_ImpE"/>
    <property type="match status" value="1"/>
</dbReference>
<gene>
    <name evidence="1" type="ordered locus">Aave_1478</name>
</gene>
<dbReference type="InterPro" id="IPR009211">
    <property type="entry name" value="TagJ"/>
</dbReference>
<sequence length="285" mass="31690">MAGRAPAAGSPSGEPITIFADHRMQSMNFDFKRPLDRQLAELKDAIRAKPQDAPLRVFYFQVLAVYGEWQKALDQLQICAQLDRKAEAMARAYREVILCEVARRDVFAGKRTPNIVGEPPEWLGWMVEGLQCLAEGRAGQAAELRAAAFEQAPASAGEIDGEAFEWIADSDARLGPVCELYANGSYYWVPFSSVSQIAFEKPQDLRDLVWSACELTLHNGGVMHGFIPTRYPGSETAERDEIRLARATEWRDLGDDQATGWGQRVWATDQGDAALLDVRRVKLSA</sequence>
<dbReference type="AlphaFoldDB" id="A1TM81"/>
<dbReference type="eggNOG" id="COG4455">
    <property type="taxonomic scope" value="Bacteria"/>
</dbReference>
<dbReference type="KEGG" id="aav:Aave_1478"/>
<dbReference type="Gene3D" id="1.25.40.10">
    <property type="entry name" value="Tetratricopeptide repeat domain"/>
    <property type="match status" value="1"/>
</dbReference>